<organism evidence="1 2">
    <name type="scientific">Mesorhizobium tamadayense</name>
    <dbReference type="NCBI Taxonomy" id="425306"/>
    <lineage>
        <taxon>Bacteria</taxon>
        <taxon>Pseudomonadati</taxon>
        <taxon>Pseudomonadota</taxon>
        <taxon>Alphaproteobacteria</taxon>
        <taxon>Hyphomicrobiales</taxon>
        <taxon>Phyllobacteriaceae</taxon>
        <taxon>Mesorhizobium</taxon>
    </lineage>
</organism>
<proteinExistence type="predicted"/>
<dbReference type="GO" id="GO:0006355">
    <property type="term" value="P:regulation of DNA-templated transcription"/>
    <property type="evidence" value="ECO:0007669"/>
    <property type="project" value="InterPro"/>
</dbReference>
<dbReference type="Proteomes" id="UP000273786">
    <property type="component" value="Unassembled WGS sequence"/>
</dbReference>
<protein>
    <submittedName>
        <fullName evidence="1">Uncharacterized protein</fullName>
    </submittedName>
</protein>
<evidence type="ECO:0000313" key="1">
    <source>
        <dbReference type="EMBL" id="RRI02633.1"/>
    </source>
</evidence>
<accession>A0A3P3FX08</accession>
<sequence>MKSITLTVEDELLEQVKLAAAEQRTTINDMVRGFLATVAEKRRAKDGARQALLQLARETAGDIGQTKWNRGSLHDR</sequence>
<dbReference type="InterPro" id="IPR010985">
    <property type="entry name" value="Ribbon_hlx_hlx"/>
</dbReference>
<dbReference type="EMBL" id="RQXT01000011">
    <property type="protein sequence ID" value="RRI02633.1"/>
    <property type="molecule type" value="Genomic_DNA"/>
</dbReference>
<gene>
    <name evidence="1" type="ORF">EH240_11585</name>
</gene>
<dbReference type="AlphaFoldDB" id="A0A3P3FX08"/>
<dbReference type="SUPFAM" id="SSF47598">
    <property type="entry name" value="Ribbon-helix-helix"/>
    <property type="match status" value="1"/>
</dbReference>
<reference evidence="1 2" key="1">
    <citation type="submission" date="2018-11" db="EMBL/GenBank/DDBJ databases">
        <title>the genome of Mesorhizobium tamadayense DSM 28320.</title>
        <authorList>
            <person name="Gao J."/>
        </authorList>
    </citation>
    <scope>NUCLEOTIDE SEQUENCE [LARGE SCALE GENOMIC DNA]</scope>
    <source>
        <strain evidence="1 2">DSM 28320</strain>
    </source>
</reference>
<evidence type="ECO:0000313" key="2">
    <source>
        <dbReference type="Proteomes" id="UP000273786"/>
    </source>
</evidence>
<comment type="caution">
    <text evidence="1">The sequence shown here is derived from an EMBL/GenBank/DDBJ whole genome shotgun (WGS) entry which is preliminary data.</text>
</comment>
<dbReference type="RefSeq" id="WP_124998274.1">
    <property type="nucleotide sequence ID" value="NZ_RQXT01000011.1"/>
</dbReference>
<dbReference type="OrthoDB" id="7365000at2"/>
<name>A0A3P3FX08_9HYPH</name>
<keyword evidence="2" id="KW-1185">Reference proteome</keyword>